<keyword evidence="1" id="KW-1133">Transmembrane helix</keyword>
<keyword evidence="1" id="KW-0812">Transmembrane</keyword>
<sequence length="58" mass="6776">MIYRYDKTKIVTFKGTWVEIIINVGVVLFNLIKSIIVYLITLLVYKKLSTIIHHHTGD</sequence>
<evidence type="ECO:0000256" key="1">
    <source>
        <dbReference type="SAM" id="Phobius"/>
    </source>
</evidence>
<keyword evidence="3" id="KW-1185">Reference proteome</keyword>
<dbReference type="Gene3D" id="1.10.1760.20">
    <property type="match status" value="1"/>
</dbReference>
<accession>B0N6E9</accession>
<reference evidence="2" key="1">
    <citation type="submission" date="2007-11" db="EMBL/GenBank/DDBJ databases">
        <authorList>
            <person name="Fulton L."/>
            <person name="Clifton S."/>
            <person name="Fulton B."/>
            <person name="Xu J."/>
            <person name="Minx P."/>
            <person name="Pepin K.H."/>
            <person name="Johnson M."/>
            <person name="Thiruvilangam P."/>
            <person name="Bhonagiri V."/>
            <person name="Nash W.E."/>
            <person name="Mardis E.R."/>
            <person name="Wilson R.K."/>
        </authorList>
    </citation>
    <scope>NUCLEOTIDE SEQUENCE [LARGE SCALE GENOMIC DNA]</scope>
    <source>
        <strain evidence="2">DSM 1402</strain>
    </source>
</reference>
<comment type="caution">
    <text evidence="2">The sequence shown here is derived from an EMBL/GenBank/DDBJ whole genome shotgun (WGS) entry which is preliminary data.</text>
</comment>
<evidence type="ECO:0000313" key="2">
    <source>
        <dbReference type="EMBL" id="EDS17387.1"/>
    </source>
</evidence>
<proteinExistence type="predicted"/>
<dbReference type="Proteomes" id="UP000005798">
    <property type="component" value="Unassembled WGS sequence"/>
</dbReference>
<gene>
    <name evidence="2" type="ORF">CLORAM_02170</name>
</gene>
<dbReference type="HOGENOM" id="CLU_2972487_0_0_9"/>
<keyword evidence="1" id="KW-0472">Membrane</keyword>
<organism evidence="2 3">
    <name type="scientific">Thomasclavelia ramosa DSM 1402</name>
    <dbReference type="NCBI Taxonomy" id="445974"/>
    <lineage>
        <taxon>Bacteria</taxon>
        <taxon>Bacillati</taxon>
        <taxon>Bacillota</taxon>
        <taxon>Erysipelotrichia</taxon>
        <taxon>Erysipelotrichales</taxon>
        <taxon>Coprobacillaceae</taxon>
        <taxon>Thomasclavelia</taxon>
    </lineage>
</organism>
<reference evidence="2" key="2">
    <citation type="submission" date="2014-06" db="EMBL/GenBank/DDBJ databases">
        <title>Draft genome sequence of Clostridium ramosum(DSM 1402).</title>
        <authorList>
            <person name="Sudarsanam P."/>
            <person name="Ley R."/>
            <person name="Guruge J."/>
            <person name="Turnbaugh P.J."/>
            <person name="Mahowald M."/>
            <person name="Liep D."/>
            <person name="Gordon J."/>
        </authorList>
    </citation>
    <scope>NUCLEOTIDE SEQUENCE</scope>
    <source>
        <strain evidence="2">DSM 1402</strain>
    </source>
</reference>
<dbReference type="EMBL" id="ABFX02000008">
    <property type="protein sequence ID" value="EDS17387.1"/>
    <property type="molecule type" value="Genomic_DNA"/>
</dbReference>
<evidence type="ECO:0000313" key="3">
    <source>
        <dbReference type="Proteomes" id="UP000005798"/>
    </source>
</evidence>
<name>B0N6E9_9FIRM</name>
<feature type="transmembrane region" description="Helical" evidence="1">
    <location>
        <begin position="20"/>
        <end position="45"/>
    </location>
</feature>
<protein>
    <submittedName>
        <fullName evidence="2">Uncharacterized protein</fullName>
    </submittedName>
</protein>
<dbReference type="AlphaFoldDB" id="B0N6E9"/>